<accession>A0ACC1Q7H5</accession>
<protein>
    <submittedName>
        <fullName evidence="1">Uncharacterized protein</fullName>
    </submittedName>
</protein>
<name>A0ACC1Q7H5_9APHY</name>
<dbReference type="Proteomes" id="UP001144978">
    <property type="component" value="Unassembled WGS sequence"/>
</dbReference>
<keyword evidence="2" id="KW-1185">Reference proteome</keyword>
<organism evidence="1 2">
    <name type="scientific">Trametes sanguinea</name>
    <dbReference type="NCBI Taxonomy" id="158606"/>
    <lineage>
        <taxon>Eukaryota</taxon>
        <taxon>Fungi</taxon>
        <taxon>Dikarya</taxon>
        <taxon>Basidiomycota</taxon>
        <taxon>Agaricomycotina</taxon>
        <taxon>Agaricomycetes</taxon>
        <taxon>Polyporales</taxon>
        <taxon>Polyporaceae</taxon>
        <taxon>Trametes</taxon>
    </lineage>
</organism>
<evidence type="ECO:0000313" key="2">
    <source>
        <dbReference type="Proteomes" id="UP001144978"/>
    </source>
</evidence>
<proteinExistence type="predicted"/>
<dbReference type="EMBL" id="JANSHE010000257">
    <property type="protein sequence ID" value="KAJ3013646.1"/>
    <property type="molecule type" value="Genomic_DNA"/>
</dbReference>
<sequence length="1541" mass="176150">MSEPLVSNDSGRASPSVGSEPSPEYNLENPTTRVRKRHELQRRDTVRLVIFNIGDTTVPAAWEWLQGCLDEASLRAIVLIRKVTHVSNKPRFDLWVRPELGETLKRNIRNAYKGLISPTMRTVLKRHLAYWNRRSKFPWSWRIDVYKPWRDRRLAASKPAVTTRNETEAIMTWNINGLHAKMLQVRNALATQKVAICVLQETLVSAASPPIRVDGYTAFNVPWSEGFRGLTVLVDNRIPAYRVLHDEPWLIHIRVANWRHTEQTHKGMHIVGLYFPSGGNFRGERAKKLKHVAKLVDKLQRKHPEDIVMALGDLNTPFDTVNTRLNRWHSSIRGLTTTGSNLSRFPARGKASDLDHIMGNDEALRWFRPPRVLRQYAGSDHRPVMTICRATAREPLVAERRIIYDKQMVNRTRQALAWSNRWDVVASEIVNSENEEMGNQEPCLNTATETFNQVFDEECRRHSIKADKHDSGTAPRMPRAVRRKLGRMKRYARSLADSIGSAQEDRFRRLHQKTQKEFRKLYNEWTLRCTVKSYERLANDIGSHDYKNAWRRVKAKSNLENTTGENMPMKPSQPLRDKNGGLQTSPEALQGIMAEHYKKLLQDDSDGSMRDQQHWERIWGPVNEEESSHNEESARNLNQNIGWKECLMAIREMNGGTSPGVDEVHIDVLKGLLAEECMAELQFQNPSFVRKDNIQVHLAADKLPEVPRTPMGTAVYELLALSWKLKRLPKAWEENVIVSLLKKGSPEEPDNYRGVTLIPVMEKVLTGVMMRRLYGLAESTGILDREQGGFRPGEEAIAQFISLQEAVRRRHITGMTTVGVFIDFKKAYDKVPHGLLWLTLEKAGVQGHMLDMIKAIYAQTRVSVRAGGGRSEAFALWRGLRQGCLLSPLLFIIFISRILEVVDEETVRLAGVSRVGAEIPGLNKEGAAIRSIIGRLKGLLYADDIVVLLESPRYVNSFLKALDTVCTDIGMELGLNKCGVMIWTTDQDERAVFESTSFRTREGEVPKVDEYKYLGIIVDQGFTSSREKVNGQKATETRHSDLLAIKGRGTLHMMEPLLRDRHCPLAIKVAAIRTFLTPKMMYGGEWLGFKQDNTRPLQKVVNTAMEWVLGITPSNDTAIGELLSWELGIPLIDIEMGAARTRLYAKARRTIQPMKTWLRTLVTYNSVRSAKKTWVSVSNREISNLLKKYTGTEDINWEQTREGEYMEYGRAEDSTEDLWQRLQEWNETPPKGRPWVLRTRIYETHIRANQYQSQTLKEVRQILAGIVDPRDIEEWDESPERVAMNIFKTGLDTRQEREEMLLGSPKPNRRHWESQVVQAVKDALMERTLSTKLQNSPRMKMYDEFQFACTRGYIRASIWRPDLREGVRWLAMGRAQLVPRINDQWKLLDSKGGATFDKDHCPLCNDRVSEGWEFFHLLSECGHERVRRARKVHLAKPIRMLEKELGENEALCEGFKGIAGVSGRSGFNGVAAIYLAGGVVKGHFATRLHLGFGHMDYMPRKLRSMLYVYVCSYLIEVIPLYAKGVGLPAYGTLHGAMNVRG</sequence>
<gene>
    <name evidence="1" type="ORF">NUW54_g1530</name>
</gene>
<reference evidence="1" key="1">
    <citation type="submission" date="2022-08" db="EMBL/GenBank/DDBJ databases">
        <title>Genome Sequence of Pycnoporus sanguineus.</title>
        <authorList>
            <person name="Buettner E."/>
        </authorList>
    </citation>
    <scope>NUCLEOTIDE SEQUENCE</scope>
    <source>
        <strain evidence="1">CG-C14</strain>
    </source>
</reference>
<evidence type="ECO:0000313" key="1">
    <source>
        <dbReference type="EMBL" id="KAJ3013646.1"/>
    </source>
</evidence>
<comment type="caution">
    <text evidence="1">The sequence shown here is derived from an EMBL/GenBank/DDBJ whole genome shotgun (WGS) entry which is preliminary data.</text>
</comment>